<organism evidence="1 2">
    <name type="scientific">Cytobacillus spartinae</name>
    <dbReference type="NCBI Taxonomy" id="3299023"/>
    <lineage>
        <taxon>Bacteria</taxon>
        <taxon>Bacillati</taxon>
        <taxon>Bacillota</taxon>
        <taxon>Bacilli</taxon>
        <taxon>Bacillales</taxon>
        <taxon>Bacillaceae</taxon>
        <taxon>Cytobacillus</taxon>
    </lineage>
</organism>
<dbReference type="Proteomes" id="UP001601059">
    <property type="component" value="Unassembled WGS sequence"/>
</dbReference>
<sequence length="100" mass="11858">MDKTIVIEYQTQSEFCSCCDQILPKPKISGVKEFELSEDNLSSYQDWKEAIEFDDDFNEMVREYVYDTIRFFATSSDDRIIIENREFEKVKQFILGSIKS</sequence>
<evidence type="ECO:0000313" key="1">
    <source>
        <dbReference type="EMBL" id="MFE8704124.1"/>
    </source>
</evidence>
<gene>
    <name evidence="1" type="ORF">ACFYKX_26505</name>
</gene>
<dbReference type="EMBL" id="JBIACK010000025">
    <property type="protein sequence ID" value="MFE8704124.1"/>
    <property type="molecule type" value="Genomic_DNA"/>
</dbReference>
<keyword evidence="2" id="KW-1185">Reference proteome</keyword>
<comment type="caution">
    <text evidence="1">The sequence shown here is derived from an EMBL/GenBank/DDBJ whole genome shotgun (WGS) entry which is preliminary data.</text>
</comment>
<accession>A0ABW6KK53</accession>
<dbReference type="RefSeq" id="WP_389365230.1">
    <property type="nucleotide sequence ID" value="NZ_JBIACK010000025.1"/>
</dbReference>
<name>A0ABW6KK53_9BACI</name>
<protein>
    <submittedName>
        <fullName evidence="1">Uncharacterized protein</fullName>
    </submittedName>
</protein>
<evidence type="ECO:0000313" key="2">
    <source>
        <dbReference type="Proteomes" id="UP001601059"/>
    </source>
</evidence>
<proteinExistence type="predicted"/>
<reference evidence="1 2" key="1">
    <citation type="submission" date="2024-08" db="EMBL/GenBank/DDBJ databases">
        <title>Two novel Cytobacillus novel species.</title>
        <authorList>
            <person name="Liu G."/>
        </authorList>
    </citation>
    <scope>NUCLEOTIDE SEQUENCE [LARGE SCALE GENOMIC DNA]</scope>
    <source>
        <strain evidence="1 2">FJAT-54145</strain>
    </source>
</reference>